<organism evidence="8 9">
    <name type="scientific">Bhargavaea cecembensis</name>
    <dbReference type="NCBI Taxonomy" id="394098"/>
    <lineage>
        <taxon>Bacteria</taxon>
        <taxon>Bacillati</taxon>
        <taxon>Bacillota</taxon>
        <taxon>Bacilli</taxon>
        <taxon>Bacillales</taxon>
        <taxon>Caryophanaceae</taxon>
        <taxon>Bhargavaea</taxon>
    </lineage>
</organism>
<evidence type="ECO:0000256" key="3">
    <source>
        <dbReference type="ARBA" id="ARBA00022862"/>
    </source>
</evidence>
<dbReference type="InterPro" id="IPR000866">
    <property type="entry name" value="AhpC/TSA"/>
</dbReference>
<dbReference type="InterPro" id="IPR024706">
    <property type="entry name" value="Peroxiredoxin_AhpC-typ"/>
</dbReference>
<dbReference type="Pfam" id="PF00578">
    <property type="entry name" value="AhpC-TSA"/>
    <property type="match status" value="1"/>
</dbReference>
<keyword evidence="4" id="KW-0560">Oxidoreductase</keyword>
<feature type="domain" description="Thioredoxin" evidence="7">
    <location>
        <begin position="4"/>
        <end position="165"/>
    </location>
</feature>
<dbReference type="GO" id="GO:0045454">
    <property type="term" value="P:cell redox homeostasis"/>
    <property type="evidence" value="ECO:0007669"/>
    <property type="project" value="TreeGrafter"/>
</dbReference>
<dbReference type="OrthoDB" id="9812811at2"/>
<evidence type="ECO:0000313" key="9">
    <source>
        <dbReference type="Proteomes" id="UP000076490"/>
    </source>
</evidence>
<keyword evidence="6" id="KW-0676">Redox-active center</keyword>
<dbReference type="EMBL" id="LQNT01000011">
    <property type="protein sequence ID" value="KZE37413.1"/>
    <property type="molecule type" value="Genomic_DNA"/>
</dbReference>
<name>A0A161SJH6_9BACL</name>
<dbReference type="PROSITE" id="PS51352">
    <property type="entry name" value="THIOREDOXIN_2"/>
    <property type="match status" value="1"/>
</dbReference>
<evidence type="ECO:0000256" key="1">
    <source>
        <dbReference type="ARBA" id="ARBA00009796"/>
    </source>
</evidence>
<accession>A0A161SJH6</accession>
<dbReference type="AlphaFoldDB" id="A0A161SJH6"/>
<dbReference type="RefSeq" id="WP_063182635.1">
    <property type="nucleotide sequence ID" value="NZ_LQNT01000011.1"/>
</dbReference>
<dbReference type="SUPFAM" id="SSF52833">
    <property type="entry name" value="Thioredoxin-like"/>
    <property type="match status" value="1"/>
</dbReference>
<comment type="caution">
    <text evidence="8">The sequence shown here is derived from an EMBL/GenBank/DDBJ whole genome shotgun (WGS) entry which is preliminary data.</text>
</comment>
<evidence type="ECO:0000256" key="4">
    <source>
        <dbReference type="ARBA" id="ARBA00023002"/>
    </source>
</evidence>
<comment type="similarity">
    <text evidence="1">Belongs to the peroxiredoxin family. AhpC/Prx1 subfamily.</text>
</comment>
<gene>
    <name evidence="8" type="ORF">AV656_12655</name>
</gene>
<reference evidence="8 9" key="1">
    <citation type="submission" date="2016-01" db="EMBL/GenBank/DDBJ databases">
        <title>Whole genome sequencing of Bhargavaea cecembensis T14.</title>
        <authorList>
            <person name="Hong K.W."/>
        </authorList>
    </citation>
    <scope>NUCLEOTIDE SEQUENCE [LARGE SCALE GENOMIC DNA]</scope>
    <source>
        <strain evidence="8 9">T14</strain>
    </source>
</reference>
<dbReference type="InterPro" id="IPR036249">
    <property type="entry name" value="Thioredoxin-like_sf"/>
</dbReference>
<dbReference type="InterPro" id="IPR013766">
    <property type="entry name" value="Thioredoxin_domain"/>
</dbReference>
<evidence type="ECO:0000256" key="2">
    <source>
        <dbReference type="ARBA" id="ARBA00022559"/>
    </source>
</evidence>
<evidence type="ECO:0000313" key="8">
    <source>
        <dbReference type="EMBL" id="KZE37413.1"/>
    </source>
</evidence>
<dbReference type="Gene3D" id="3.40.30.10">
    <property type="entry name" value="Glutaredoxin"/>
    <property type="match status" value="1"/>
</dbReference>
<dbReference type="PANTHER" id="PTHR10681">
    <property type="entry name" value="THIOREDOXIN PEROXIDASE"/>
    <property type="match status" value="1"/>
</dbReference>
<dbReference type="PIRSF" id="PIRSF000239">
    <property type="entry name" value="AHPC"/>
    <property type="match status" value="1"/>
</dbReference>
<evidence type="ECO:0000256" key="6">
    <source>
        <dbReference type="ARBA" id="ARBA00023284"/>
    </source>
</evidence>
<dbReference type="GO" id="GO:0006979">
    <property type="term" value="P:response to oxidative stress"/>
    <property type="evidence" value="ECO:0007669"/>
    <property type="project" value="TreeGrafter"/>
</dbReference>
<evidence type="ECO:0000256" key="5">
    <source>
        <dbReference type="ARBA" id="ARBA00023157"/>
    </source>
</evidence>
<keyword evidence="5" id="KW-1015">Disulfide bond</keyword>
<sequence>MVNRLIGNPAPRFEMKAVLPSREFGTVSLEKNMAKGRWTVLIFYPMDFSLASPAELTAFSDRQVEFAELNAEVIGISTDTVHTHLAWVGLARRNNGPGGLNFPLASDRKLAVSRAYGMLIEEEGITLRGLFIISPEGELRFQTAFREDIGRDVDEALRVLQGLQVDGRRAAN</sequence>
<proteinExistence type="inferred from homology"/>
<keyword evidence="3" id="KW-0049">Antioxidant</keyword>
<evidence type="ECO:0000259" key="7">
    <source>
        <dbReference type="PROSITE" id="PS51352"/>
    </source>
</evidence>
<dbReference type="InterPro" id="IPR050217">
    <property type="entry name" value="Peroxiredoxin"/>
</dbReference>
<dbReference type="GO" id="GO:0008379">
    <property type="term" value="F:thioredoxin peroxidase activity"/>
    <property type="evidence" value="ECO:0007669"/>
    <property type="project" value="TreeGrafter"/>
</dbReference>
<dbReference type="CDD" id="cd03015">
    <property type="entry name" value="PRX_Typ2cys"/>
    <property type="match status" value="1"/>
</dbReference>
<dbReference type="GO" id="GO:0033554">
    <property type="term" value="P:cellular response to stress"/>
    <property type="evidence" value="ECO:0007669"/>
    <property type="project" value="TreeGrafter"/>
</dbReference>
<dbReference type="PANTHER" id="PTHR10681:SF121">
    <property type="entry name" value="ALKYL HYDROPEROXIDE REDUCTASE C"/>
    <property type="match status" value="1"/>
</dbReference>
<keyword evidence="2" id="KW-0575">Peroxidase</keyword>
<dbReference type="GO" id="GO:0042744">
    <property type="term" value="P:hydrogen peroxide catabolic process"/>
    <property type="evidence" value="ECO:0007669"/>
    <property type="project" value="TreeGrafter"/>
</dbReference>
<dbReference type="Proteomes" id="UP000076490">
    <property type="component" value="Unassembled WGS sequence"/>
</dbReference>
<protein>
    <submittedName>
        <fullName evidence="8">Thioredoxin</fullName>
    </submittedName>
</protein>
<dbReference type="GO" id="GO:0005829">
    <property type="term" value="C:cytosol"/>
    <property type="evidence" value="ECO:0007669"/>
    <property type="project" value="TreeGrafter"/>
</dbReference>